<name>A0AAN4ZPH2_9BILA</name>
<feature type="compositionally biased region" description="Polar residues" evidence="1">
    <location>
        <begin position="108"/>
        <end position="120"/>
    </location>
</feature>
<evidence type="ECO:0000256" key="1">
    <source>
        <dbReference type="SAM" id="MobiDB-lite"/>
    </source>
</evidence>
<dbReference type="AlphaFoldDB" id="A0AAN4ZPH2"/>
<proteinExistence type="predicted"/>
<evidence type="ECO:0000313" key="2">
    <source>
        <dbReference type="EMBL" id="GMR42298.1"/>
    </source>
</evidence>
<keyword evidence="3" id="KW-1185">Reference proteome</keyword>
<comment type="caution">
    <text evidence="2">The sequence shown here is derived from an EMBL/GenBank/DDBJ whole genome shotgun (WGS) entry which is preliminary data.</text>
</comment>
<organism evidence="2 3">
    <name type="scientific">Pristionchus mayeri</name>
    <dbReference type="NCBI Taxonomy" id="1317129"/>
    <lineage>
        <taxon>Eukaryota</taxon>
        <taxon>Metazoa</taxon>
        <taxon>Ecdysozoa</taxon>
        <taxon>Nematoda</taxon>
        <taxon>Chromadorea</taxon>
        <taxon>Rhabditida</taxon>
        <taxon>Rhabditina</taxon>
        <taxon>Diplogasteromorpha</taxon>
        <taxon>Diplogasteroidea</taxon>
        <taxon>Neodiplogasteridae</taxon>
        <taxon>Pristionchus</taxon>
    </lineage>
</organism>
<feature type="region of interest" description="Disordered" evidence="1">
    <location>
        <begin position="101"/>
        <end position="136"/>
    </location>
</feature>
<reference evidence="3" key="1">
    <citation type="submission" date="2022-10" db="EMBL/GenBank/DDBJ databases">
        <title>Genome assembly of Pristionchus species.</title>
        <authorList>
            <person name="Yoshida K."/>
            <person name="Sommer R.J."/>
        </authorList>
    </citation>
    <scope>NUCLEOTIDE SEQUENCE [LARGE SCALE GENOMIC DNA]</scope>
    <source>
        <strain evidence="3">RS5460</strain>
    </source>
</reference>
<accession>A0AAN4ZPH2</accession>
<gene>
    <name evidence="2" type="ORF">PMAYCL1PPCAC_12493</name>
</gene>
<dbReference type="Proteomes" id="UP001328107">
    <property type="component" value="Unassembled WGS sequence"/>
</dbReference>
<protein>
    <submittedName>
        <fullName evidence="2">Uncharacterized protein</fullName>
    </submittedName>
</protein>
<evidence type="ECO:0000313" key="3">
    <source>
        <dbReference type="Proteomes" id="UP001328107"/>
    </source>
</evidence>
<dbReference type="EMBL" id="BTRK01000003">
    <property type="protein sequence ID" value="GMR42298.1"/>
    <property type="molecule type" value="Genomic_DNA"/>
</dbReference>
<sequence>MVSESIHDMVLSDFARLRHGRGTVGEFRILPLGTVMGTVRGFCPHPLSTNPVWNGYGRWVPSFSSLYGSNSSLPRCWHRSNMGGYGRREIRYCNPRVPAPHPPLLQDRSPSPCSLGSLRSPNAERDVDPSPSPTHSSSFLARFQIGRVTVSDIDSLLFLERFQNGRAIVSDIASIPFLARFQEKKGYVKWDTIFYLEFDSRFLRIHLLFLLSWYHEACESPDPRVISSLVSLQTTIPTPPPTSSCARSLHE</sequence>